<dbReference type="KEGG" id="aoy:EOV40_002345"/>
<protein>
    <submittedName>
        <fullName evidence="3">Uncharacterized protein</fullName>
    </submittedName>
</protein>
<evidence type="ECO:0000256" key="2">
    <source>
        <dbReference type="SAM" id="Phobius"/>
    </source>
</evidence>
<dbReference type="RefSeq" id="WP_128104933.1">
    <property type="nucleotide sequence ID" value="NZ_CP042808.1"/>
</dbReference>
<evidence type="ECO:0000256" key="1">
    <source>
        <dbReference type="SAM" id="Coils"/>
    </source>
</evidence>
<evidence type="ECO:0000313" key="3">
    <source>
        <dbReference type="EMBL" id="QEE84632.1"/>
    </source>
</evidence>
<reference evidence="3 4" key="1">
    <citation type="submission" date="2019-08" db="EMBL/GenBank/DDBJ databases">
        <title>Acetobacter oryzioeni sp. nov., isolated from Korean rice wine vinegar.</title>
        <authorList>
            <person name="Baek J.H."/>
            <person name="Kim K.H."/>
            <person name="Jeon C.O."/>
            <person name="Han D.M."/>
        </authorList>
    </citation>
    <scope>NUCLEOTIDE SEQUENCE [LARGE SCALE GENOMIC DNA]</scope>
    <source>
        <strain evidence="3 4">B6</strain>
    </source>
</reference>
<feature type="coiled-coil region" evidence="1">
    <location>
        <begin position="32"/>
        <end position="99"/>
    </location>
</feature>
<keyword evidence="2" id="KW-0472">Membrane</keyword>
<feature type="transmembrane region" description="Helical" evidence="2">
    <location>
        <begin position="168"/>
        <end position="188"/>
    </location>
</feature>
<sequence length="284" mass="32704">MSNDFSQSNITPEVASVIGNLQAKSDKNAAENIRLKEQINDLFARLKQERKEHSLSIEEMKRDSEFQSLQVRDKIRNLDQEYQEKLNALTLEKQRFTEEYQSRIRENANLFLDDTVTTLSNRERNLSLLSIIWSIAGAFILTFGLMWVVYISMQNSGKIDSSINWPSLIFYTLRGVTILTIVGFFARYNFIQSGNYMREALRVDDRIHGIKFGQLYIVTYGASAEWKEVKEALASWNGEVKASWNDNINFDELNKNLATIASFVGKKDEKDLSKDANEGDKNKK</sequence>
<feature type="transmembrane region" description="Helical" evidence="2">
    <location>
        <begin position="126"/>
        <end position="148"/>
    </location>
</feature>
<dbReference type="Proteomes" id="UP000287027">
    <property type="component" value="Chromosome"/>
</dbReference>
<evidence type="ECO:0000313" key="4">
    <source>
        <dbReference type="Proteomes" id="UP000287027"/>
    </source>
</evidence>
<keyword evidence="2" id="KW-1133">Transmembrane helix</keyword>
<proteinExistence type="predicted"/>
<gene>
    <name evidence="3" type="ORF">EOV40_002345</name>
</gene>
<dbReference type="AlphaFoldDB" id="A0A5B9GF38"/>
<organism evidence="3 4">
    <name type="scientific">Acetobacter oryzoeni</name>
    <dbReference type="NCBI Taxonomy" id="2500548"/>
    <lineage>
        <taxon>Bacteria</taxon>
        <taxon>Pseudomonadati</taxon>
        <taxon>Pseudomonadota</taxon>
        <taxon>Alphaproteobacteria</taxon>
        <taxon>Acetobacterales</taxon>
        <taxon>Acetobacteraceae</taxon>
        <taxon>Acetobacter</taxon>
    </lineage>
</organism>
<accession>A0A5B9GF38</accession>
<keyword evidence="4" id="KW-1185">Reference proteome</keyword>
<keyword evidence="1" id="KW-0175">Coiled coil</keyword>
<keyword evidence="2" id="KW-0812">Transmembrane</keyword>
<name>A0A5B9GF38_9PROT</name>
<dbReference type="EMBL" id="CP042808">
    <property type="protein sequence ID" value="QEE84632.1"/>
    <property type="molecule type" value="Genomic_DNA"/>
</dbReference>